<dbReference type="EMBL" id="JANCPR020000009">
    <property type="protein sequence ID" value="MDJ1132594.1"/>
    <property type="molecule type" value="Genomic_DNA"/>
</dbReference>
<evidence type="ECO:0000313" key="2">
    <source>
        <dbReference type="EMBL" id="MDJ1132594.1"/>
    </source>
</evidence>
<evidence type="ECO:0000256" key="1">
    <source>
        <dbReference type="SAM" id="MobiDB-lite"/>
    </source>
</evidence>
<feature type="compositionally biased region" description="Basic and acidic residues" evidence="1">
    <location>
        <begin position="164"/>
        <end position="177"/>
    </location>
</feature>
<name>A0ABT6ZUV2_9ACTN</name>
<proteinExistence type="predicted"/>
<feature type="compositionally biased region" description="Basic and acidic residues" evidence="1">
    <location>
        <begin position="192"/>
        <end position="202"/>
    </location>
</feature>
<evidence type="ECO:0000313" key="3">
    <source>
        <dbReference type="Proteomes" id="UP001214441"/>
    </source>
</evidence>
<protein>
    <recommendedName>
        <fullName evidence="4">DNA primase/polymerase bifunctional N-terminal domain-containing protein</fullName>
    </recommendedName>
</protein>
<accession>A0ABT6ZUV2</accession>
<gene>
    <name evidence="2" type="ORF">NMN56_011660</name>
</gene>
<evidence type="ECO:0008006" key="4">
    <source>
        <dbReference type="Google" id="ProtNLM"/>
    </source>
</evidence>
<organism evidence="2 3">
    <name type="scientific">Streptomyces iconiensis</name>
    <dbReference type="NCBI Taxonomy" id="1384038"/>
    <lineage>
        <taxon>Bacteria</taxon>
        <taxon>Bacillati</taxon>
        <taxon>Actinomycetota</taxon>
        <taxon>Actinomycetes</taxon>
        <taxon>Kitasatosporales</taxon>
        <taxon>Streptomycetaceae</taxon>
        <taxon>Streptomyces</taxon>
    </lineage>
</organism>
<comment type="caution">
    <text evidence="2">The sequence shown here is derived from an EMBL/GenBank/DDBJ whole genome shotgun (WGS) entry which is preliminary data.</text>
</comment>
<keyword evidence="3" id="KW-1185">Reference proteome</keyword>
<reference evidence="2 3" key="1">
    <citation type="submission" date="2023-05" db="EMBL/GenBank/DDBJ databases">
        <title>Streptantibioticus silvisoli sp. nov., acidotolerant actinomycetes 1 from pine litter.</title>
        <authorList>
            <person name="Swiecimska M."/>
            <person name="Golinska P."/>
            <person name="Sangal V."/>
            <person name="Wachnowicz B."/>
            <person name="Goodfellow M."/>
        </authorList>
    </citation>
    <scope>NUCLEOTIDE SEQUENCE [LARGE SCALE GENOMIC DNA]</scope>
    <source>
        <strain evidence="2 3">DSM 42109</strain>
    </source>
</reference>
<feature type="compositionally biased region" description="Gly residues" evidence="1">
    <location>
        <begin position="180"/>
        <end position="191"/>
    </location>
</feature>
<feature type="region of interest" description="Disordered" evidence="1">
    <location>
        <begin position="162"/>
        <end position="208"/>
    </location>
</feature>
<dbReference type="Proteomes" id="UP001214441">
    <property type="component" value="Unassembled WGS sequence"/>
</dbReference>
<dbReference type="RefSeq" id="WP_274044061.1">
    <property type="nucleotide sequence ID" value="NZ_JANCPR020000009.1"/>
</dbReference>
<sequence length="208" mass="21401">MSGTAGARSAVEWLAAASPDPESCRGEWERNPLGVTLLPAGRLWDVLIVSAELGHPALDVLTRCLDQPGPVLADFGDSRIGFFVPPGTATRWLGTGVRCAGHGTWVVVPYPGRITGGTRWIVPPDGRGTLNDPLVVELALHEAAAQIAGHSEVGGVGGVGGDGEAGRHGVPGRDVREYGYGYGSEGGGGDRGTGRDTGRDTGRGAGWD</sequence>